<dbReference type="AlphaFoldDB" id="A0A8J7JGE9"/>
<feature type="domain" description="Histidine kinase" evidence="10">
    <location>
        <begin position="385"/>
        <end position="595"/>
    </location>
</feature>
<dbReference type="SMART" id="SM00388">
    <property type="entry name" value="HisKA"/>
    <property type="match status" value="1"/>
</dbReference>
<dbReference type="InterPro" id="IPR000014">
    <property type="entry name" value="PAS"/>
</dbReference>
<dbReference type="GO" id="GO:0005524">
    <property type="term" value="F:ATP binding"/>
    <property type="evidence" value="ECO:0007669"/>
    <property type="project" value="UniProtKB-KW"/>
</dbReference>
<protein>
    <recommendedName>
        <fullName evidence="2">histidine kinase</fullName>
        <ecNumber evidence="2">2.7.13.3</ecNumber>
    </recommendedName>
</protein>
<comment type="caution">
    <text evidence="11">The sequence shown here is derived from an EMBL/GenBank/DDBJ whole genome shotgun (WGS) entry which is preliminary data.</text>
</comment>
<dbReference type="Proteomes" id="UP000636888">
    <property type="component" value="Unassembled WGS sequence"/>
</dbReference>
<dbReference type="Gene3D" id="1.10.287.130">
    <property type="match status" value="1"/>
</dbReference>
<dbReference type="Gene3D" id="3.30.450.20">
    <property type="entry name" value="PAS domain"/>
    <property type="match status" value="1"/>
</dbReference>
<dbReference type="Pfam" id="PF08448">
    <property type="entry name" value="PAS_4"/>
    <property type="match status" value="1"/>
</dbReference>
<name>A0A8J7JGE9_9BACT</name>
<dbReference type="InterPro" id="IPR003661">
    <property type="entry name" value="HisK_dim/P_dom"/>
</dbReference>
<dbReference type="CDD" id="cd00082">
    <property type="entry name" value="HisKA"/>
    <property type="match status" value="1"/>
</dbReference>
<evidence type="ECO:0000313" key="12">
    <source>
        <dbReference type="Proteomes" id="UP000636888"/>
    </source>
</evidence>
<keyword evidence="8" id="KW-0902">Two-component regulatory system</keyword>
<keyword evidence="12" id="KW-1185">Reference proteome</keyword>
<dbReference type="SUPFAM" id="SSF55781">
    <property type="entry name" value="GAF domain-like"/>
    <property type="match status" value="1"/>
</dbReference>
<dbReference type="SUPFAM" id="SSF55785">
    <property type="entry name" value="PYP-like sensor domain (PAS domain)"/>
    <property type="match status" value="1"/>
</dbReference>
<dbReference type="EMBL" id="JAEMHM010000010">
    <property type="protein sequence ID" value="MBJ6725799.1"/>
    <property type="molecule type" value="Genomic_DNA"/>
</dbReference>
<dbReference type="InterPro" id="IPR035965">
    <property type="entry name" value="PAS-like_dom_sf"/>
</dbReference>
<evidence type="ECO:0000256" key="8">
    <source>
        <dbReference type="ARBA" id="ARBA00023012"/>
    </source>
</evidence>
<evidence type="ECO:0000256" key="2">
    <source>
        <dbReference type="ARBA" id="ARBA00012438"/>
    </source>
</evidence>
<dbReference type="PANTHER" id="PTHR43065">
    <property type="entry name" value="SENSOR HISTIDINE KINASE"/>
    <property type="match status" value="1"/>
</dbReference>
<dbReference type="Pfam" id="PF02518">
    <property type="entry name" value="HATPase_c"/>
    <property type="match status" value="1"/>
</dbReference>
<keyword evidence="5" id="KW-0547">Nucleotide-binding</keyword>
<dbReference type="SMART" id="SM00387">
    <property type="entry name" value="HATPase_c"/>
    <property type="match status" value="1"/>
</dbReference>
<reference evidence="11" key="1">
    <citation type="submission" date="2020-12" db="EMBL/GenBank/DDBJ databases">
        <title>Geomonas sp. Red875, isolated from river sediment.</title>
        <authorList>
            <person name="Xu Z."/>
            <person name="Zhang Z."/>
            <person name="Masuda Y."/>
            <person name="Itoh H."/>
            <person name="Senoo K."/>
        </authorList>
    </citation>
    <scope>NUCLEOTIDE SEQUENCE</scope>
    <source>
        <strain evidence="11">Red875</strain>
    </source>
</reference>
<keyword evidence="3" id="KW-0597">Phosphoprotein</keyword>
<keyword evidence="7" id="KW-0067">ATP-binding</keyword>
<gene>
    <name evidence="11" type="ORF">JFN93_13850</name>
</gene>
<organism evidence="11 12">
    <name type="scientific">Geomesophilobacter sediminis</name>
    <dbReference type="NCBI Taxonomy" id="2798584"/>
    <lineage>
        <taxon>Bacteria</taxon>
        <taxon>Pseudomonadati</taxon>
        <taxon>Thermodesulfobacteriota</taxon>
        <taxon>Desulfuromonadia</taxon>
        <taxon>Geobacterales</taxon>
        <taxon>Geobacteraceae</taxon>
        <taxon>Geomesophilobacter</taxon>
    </lineage>
</organism>
<dbReference type="InterPro" id="IPR013656">
    <property type="entry name" value="PAS_4"/>
</dbReference>
<dbReference type="InterPro" id="IPR003018">
    <property type="entry name" value="GAF"/>
</dbReference>
<feature type="coiled-coil region" evidence="9">
    <location>
        <begin position="321"/>
        <end position="366"/>
    </location>
</feature>
<dbReference type="Gene3D" id="3.30.450.40">
    <property type="match status" value="1"/>
</dbReference>
<dbReference type="Pfam" id="PF13185">
    <property type="entry name" value="GAF_2"/>
    <property type="match status" value="1"/>
</dbReference>
<dbReference type="InterPro" id="IPR036097">
    <property type="entry name" value="HisK_dim/P_sf"/>
</dbReference>
<dbReference type="InterPro" id="IPR029016">
    <property type="entry name" value="GAF-like_dom_sf"/>
</dbReference>
<dbReference type="SUPFAM" id="SSF55874">
    <property type="entry name" value="ATPase domain of HSP90 chaperone/DNA topoisomerase II/histidine kinase"/>
    <property type="match status" value="1"/>
</dbReference>
<dbReference type="SUPFAM" id="SSF47384">
    <property type="entry name" value="Homodimeric domain of signal transducing histidine kinase"/>
    <property type="match status" value="1"/>
</dbReference>
<evidence type="ECO:0000313" key="11">
    <source>
        <dbReference type="EMBL" id="MBJ6725799.1"/>
    </source>
</evidence>
<evidence type="ECO:0000256" key="4">
    <source>
        <dbReference type="ARBA" id="ARBA00022679"/>
    </source>
</evidence>
<dbReference type="NCBIfam" id="TIGR00229">
    <property type="entry name" value="sensory_box"/>
    <property type="match status" value="1"/>
</dbReference>
<keyword evidence="9" id="KW-0175">Coiled coil</keyword>
<dbReference type="GO" id="GO:0000155">
    <property type="term" value="F:phosphorelay sensor kinase activity"/>
    <property type="evidence" value="ECO:0007669"/>
    <property type="project" value="InterPro"/>
</dbReference>
<dbReference type="PANTHER" id="PTHR43065:SF10">
    <property type="entry name" value="PEROXIDE STRESS-ACTIVATED HISTIDINE KINASE MAK3"/>
    <property type="match status" value="1"/>
</dbReference>
<dbReference type="PRINTS" id="PR00344">
    <property type="entry name" value="BCTRLSENSOR"/>
</dbReference>
<evidence type="ECO:0000256" key="7">
    <source>
        <dbReference type="ARBA" id="ARBA00022840"/>
    </source>
</evidence>
<evidence type="ECO:0000259" key="10">
    <source>
        <dbReference type="PROSITE" id="PS50109"/>
    </source>
</evidence>
<keyword evidence="6" id="KW-0418">Kinase</keyword>
<dbReference type="PROSITE" id="PS50109">
    <property type="entry name" value="HIS_KIN"/>
    <property type="match status" value="1"/>
</dbReference>
<dbReference type="InterPro" id="IPR036890">
    <property type="entry name" value="HATPase_C_sf"/>
</dbReference>
<evidence type="ECO:0000256" key="1">
    <source>
        <dbReference type="ARBA" id="ARBA00000085"/>
    </source>
</evidence>
<evidence type="ECO:0000256" key="5">
    <source>
        <dbReference type="ARBA" id="ARBA00022741"/>
    </source>
</evidence>
<proteinExistence type="predicted"/>
<evidence type="ECO:0000256" key="9">
    <source>
        <dbReference type="SAM" id="Coils"/>
    </source>
</evidence>
<dbReference type="EC" id="2.7.13.3" evidence="2"/>
<dbReference type="InterPro" id="IPR003594">
    <property type="entry name" value="HATPase_dom"/>
</dbReference>
<sequence length="595" mass="65356">MSPGPGAPAVPAPEEDDPRLAEALRENQAALQGFFDSSPFMMGIAELEGDRPVVVSANRAVAEFIATRPELLTGLTCTELGNPAELQRIWVEAYRRCLREGAPVHVEYQLLRPQGMAWFRGTASHIGTGPQGTPRFSFLIENITERKRDEEKIRRQNRVLEGFGRIFSAALSCDTEEELGQVCLTVAEEVTESGFGFIGGLGPEGMLHTIGISTPGWDAAAHPAAESSDPGAAAVPGLCGSVLRDGTPRFTNSRTAPEVSGIPQDHPPLASFLGVPLLCEGKQIGIIAVGDREGGYNEEVAASLTQLSTAVVQAFQRKRSADELRQTRDELEARVVERTADLALTLAQLEAEFTERMATLEELHEKDQLLLQQSRLAAMGEMINNIAHQWRQPLNALGMRLQNLLLFYDAGRFDRDFVQRTRDEGMKLVHHMSQTIEDFRNFFRPNKEMCLFRVREALEKTISLTGDGFFSRNVTLRSSIRGEPQVYGYFNEFCQVLLNILQNSRDAFRERGIETGAVSIVAAEQNGRSVITIADTAGGIPEEHLPRVFEPYFSTKGVQGTGVGLYMSKNIIETSMGGRISAANTADGAIFTIEL</sequence>
<evidence type="ECO:0000256" key="3">
    <source>
        <dbReference type="ARBA" id="ARBA00022553"/>
    </source>
</evidence>
<comment type="catalytic activity">
    <reaction evidence="1">
        <text>ATP + protein L-histidine = ADP + protein N-phospho-L-histidine.</text>
        <dbReference type="EC" id="2.7.13.3"/>
    </reaction>
</comment>
<dbReference type="InterPro" id="IPR004358">
    <property type="entry name" value="Sig_transdc_His_kin-like_C"/>
</dbReference>
<evidence type="ECO:0000256" key="6">
    <source>
        <dbReference type="ARBA" id="ARBA00022777"/>
    </source>
</evidence>
<dbReference type="InterPro" id="IPR005467">
    <property type="entry name" value="His_kinase_dom"/>
</dbReference>
<dbReference type="RefSeq" id="WP_199384687.1">
    <property type="nucleotide sequence ID" value="NZ_JAEMHM010000010.1"/>
</dbReference>
<accession>A0A8J7JGE9</accession>
<keyword evidence="4" id="KW-0808">Transferase</keyword>
<dbReference type="Gene3D" id="3.30.565.10">
    <property type="entry name" value="Histidine kinase-like ATPase, C-terminal domain"/>
    <property type="match status" value="1"/>
</dbReference>